<dbReference type="KEGG" id="moz:MoryE10_18290"/>
<reference evidence="2" key="1">
    <citation type="submission" date="2019-06" db="EMBL/GenBank/DDBJ databases">
        <title>Complete genome sequence of Methylogaea oryzae strain JCM16910.</title>
        <authorList>
            <person name="Asakawa S."/>
        </authorList>
    </citation>
    <scope>NUCLEOTIDE SEQUENCE</scope>
    <source>
        <strain evidence="2">E10</strain>
    </source>
</reference>
<name>A0A8D4VNP2_9GAMM</name>
<dbReference type="RefSeq" id="WP_054773261.1">
    <property type="nucleotide sequence ID" value="NZ_AP019782.1"/>
</dbReference>
<dbReference type="Pfam" id="PF11684">
    <property type="entry name" value="DUF3280"/>
    <property type="match status" value="1"/>
</dbReference>
<protein>
    <recommendedName>
        <fullName evidence="4">DUF2380 domain-containing protein</fullName>
    </recommendedName>
</protein>
<keyword evidence="3" id="KW-1185">Reference proteome</keyword>
<accession>A0A8D4VNP2</accession>
<sequence>MPCFNTLRRLGIVAAFVMAAIAARADDTPLSDIPLAVLDLAYTGDTGDARRREEWRARLADMTTVLREEIGRSRLYPLVDHGPIPVLTEQWKTMPYWHACNGCELDIARRVGAGRVLVGWVFRMSNLVLTLHIEIRDAASGRTLVKRAYDFRGDNDTAWRRAIAYFIKDMRERPPGGA</sequence>
<keyword evidence="1" id="KW-0732">Signal</keyword>
<dbReference type="Proteomes" id="UP000824988">
    <property type="component" value="Chromosome"/>
</dbReference>
<feature type="chain" id="PRO_5034134142" description="DUF2380 domain-containing protein" evidence="1">
    <location>
        <begin position="26"/>
        <end position="178"/>
    </location>
</feature>
<dbReference type="AlphaFoldDB" id="A0A8D4VNP2"/>
<evidence type="ECO:0000256" key="1">
    <source>
        <dbReference type="SAM" id="SignalP"/>
    </source>
</evidence>
<proteinExistence type="predicted"/>
<evidence type="ECO:0000313" key="2">
    <source>
        <dbReference type="EMBL" id="BBL71223.1"/>
    </source>
</evidence>
<evidence type="ECO:0008006" key="4">
    <source>
        <dbReference type="Google" id="ProtNLM"/>
    </source>
</evidence>
<evidence type="ECO:0000313" key="3">
    <source>
        <dbReference type="Proteomes" id="UP000824988"/>
    </source>
</evidence>
<organism evidence="2 3">
    <name type="scientific">Methylogaea oryzae</name>
    <dbReference type="NCBI Taxonomy" id="1295382"/>
    <lineage>
        <taxon>Bacteria</taxon>
        <taxon>Pseudomonadati</taxon>
        <taxon>Pseudomonadota</taxon>
        <taxon>Gammaproteobacteria</taxon>
        <taxon>Methylococcales</taxon>
        <taxon>Methylococcaceae</taxon>
        <taxon>Methylogaea</taxon>
    </lineage>
</organism>
<feature type="signal peptide" evidence="1">
    <location>
        <begin position="1"/>
        <end position="25"/>
    </location>
</feature>
<dbReference type="InterPro" id="IPR021698">
    <property type="entry name" value="DUF3280"/>
</dbReference>
<dbReference type="EMBL" id="AP019782">
    <property type="protein sequence ID" value="BBL71223.1"/>
    <property type="molecule type" value="Genomic_DNA"/>
</dbReference>
<gene>
    <name evidence="2" type="ORF">MoryE10_18290</name>
</gene>